<protein>
    <submittedName>
        <fullName evidence="2">Uncharacterized protein</fullName>
    </submittedName>
</protein>
<gene>
    <name evidence="2" type="ORF">TVY486_1000740</name>
</gene>
<feature type="transmembrane region" description="Helical" evidence="1">
    <location>
        <begin position="111"/>
        <end position="130"/>
    </location>
</feature>
<proteinExistence type="predicted"/>
<accession>G0U572</accession>
<reference evidence="2" key="1">
    <citation type="journal article" date="2012" name="Proc. Natl. Acad. Sci. U.S.A.">
        <title>Antigenic diversity is generated by distinct evolutionary mechanisms in African trypanosome species.</title>
        <authorList>
            <person name="Jackson A.P."/>
            <person name="Berry A."/>
            <person name="Aslett M."/>
            <person name="Allison H.C."/>
            <person name="Burton P."/>
            <person name="Vavrova-Anderson J."/>
            <person name="Brown R."/>
            <person name="Browne H."/>
            <person name="Corton N."/>
            <person name="Hauser H."/>
            <person name="Gamble J."/>
            <person name="Gilderthorp R."/>
            <person name="Marcello L."/>
            <person name="McQuillan J."/>
            <person name="Otto T.D."/>
            <person name="Quail M.A."/>
            <person name="Sanders M.J."/>
            <person name="van Tonder A."/>
            <person name="Ginger M.L."/>
            <person name="Field M.C."/>
            <person name="Barry J.D."/>
            <person name="Hertz-Fowler C."/>
            <person name="Berriman M."/>
        </authorList>
    </citation>
    <scope>NUCLEOTIDE SEQUENCE</scope>
    <source>
        <strain evidence="2">Y486</strain>
    </source>
</reference>
<keyword evidence="1" id="KW-0812">Transmembrane</keyword>
<dbReference type="VEuPathDB" id="TriTrypDB:TvY486_1000740"/>
<feature type="transmembrane region" description="Helical" evidence="1">
    <location>
        <begin position="136"/>
        <end position="158"/>
    </location>
</feature>
<feature type="transmembrane region" description="Helical" evidence="1">
    <location>
        <begin position="80"/>
        <end position="99"/>
    </location>
</feature>
<sequence length="196" mass="22378">MGTRKAPFCTTFKFPFARVLTRHFSISFVVVVVIITCIFFFKKKFTLPYTENSGNCANKVVFGISAACRLAVHLLPLHQVSAALLVMIPALISTLENTIKMTFSRHRHWPVFSFFFFLLSFFLTPVHFSHPSALSFFIQNTFMCSYMHTLASVSLSYYTPSRYTDTYLPAQEVTTLTHSRALKKTTVCSWSLLSVR</sequence>
<evidence type="ECO:0000256" key="1">
    <source>
        <dbReference type="SAM" id="Phobius"/>
    </source>
</evidence>
<dbReference type="EMBL" id="HE573026">
    <property type="protein sequence ID" value="CCC51020.1"/>
    <property type="molecule type" value="Genomic_DNA"/>
</dbReference>
<name>G0U572_TRYVY</name>
<keyword evidence="1" id="KW-0472">Membrane</keyword>
<feature type="transmembrane region" description="Helical" evidence="1">
    <location>
        <begin position="20"/>
        <end position="41"/>
    </location>
</feature>
<evidence type="ECO:0000313" key="2">
    <source>
        <dbReference type="EMBL" id="CCC51020.1"/>
    </source>
</evidence>
<organism evidence="2">
    <name type="scientific">Trypanosoma vivax (strain Y486)</name>
    <dbReference type="NCBI Taxonomy" id="1055687"/>
    <lineage>
        <taxon>Eukaryota</taxon>
        <taxon>Discoba</taxon>
        <taxon>Euglenozoa</taxon>
        <taxon>Kinetoplastea</taxon>
        <taxon>Metakinetoplastina</taxon>
        <taxon>Trypanosomatida</taxon>
        <taxon>Trypanosomatidae</taxon>
        <taxon>Trypanosoma</taxon>
        <taxon>Duttonella</taxon>
    </lineage>
</organism>
<keyword evidence="1" id="KW-1133">Transmembrane helix</keyword>
<dbReference type="AlphaFoldDB" id="G0U572"/>